<dbReference type="InterPro" id="IPR011006">
    <property type="entry name" value="CheY-like_superfamily"/>
</dbReference>
<evidence type="ECO:0000259" key="9">
    <source>
        <dbReference type="PROSITE" id="PS50113"/>
    </source>
</evidence>
<evidence type="ECO:0000256" key="5">
    <source>
        <dbReference type="ARBA" id="ARBA00022777"/>
    </source>
</evidence>
<organism evidence="10 11">
    <name type="scientific">Halorhodospira halophila (strain DSM 244 / SL1)</name>
    <name type="common">Ectothiorhodospira halophila (strain DSM 244 / SL1)</name>
    <dbReference type="NCBI Taxonomy" id="349124"/>
    <lineage>
        <taxon>Bacteria</taxon>
        <taxon>Pseudomonadati</taxon>
        <taxon>Pseudomonadota</taxon>
        <taxon>Gammaproteobacteria</taxon>
        <taxon>Chromatiales</taxon>
        <taxon>Ectothiorhodospiraceae</taxon>
        <taxon>Halorhodospira</taxon>
    </lineage>
</organism>
<dbReference type="PANTHER" id="PTHR43047:SF72">
    <property type="entry name" value="OSMOSENSING HISTIDINE PROTEIN KINASE SLN1"/>
    <property type="match status" value="1"/>
</dbReference>
<dbReference type="SUPFAM" id="SSF55785">
    <property type="entry name" value="PYP-like sensor domain (PAS domain)"/>
    <property type="match status" value="1"/>
</dbReference>
<dbReference type="InterPro" id="IPR000700">
    <property type="entry name" value="PAS-assoc_C"/>
</dbReference>
<dbReference type="InterPro" id="IPR036890">
    <property type="entry name" value="HATPase_C_sf"/>
</dbReference>
<dbReference type="Gene3D" id="1.10.287.130">
    <property type="match status" value="1"/>
</dbReference>
<dbReference type="Pfam" id="PF00512">
    <property type="entry name" value="HisKA"/>
    <property type="match status" value="1"/>
</dbReference>
<dbReference type="InterPro" id="IPR003661">
    <property type="entry name" value="HisK_dim/P_dom"/>
</dbReference>
<dbReference type="HOGENOM" id="CLU_000445_114_15_6"/>
<proteinExistence type="predicted"/>
<evidence type="ECO:0000313" key="10">
    <source>
        <dbReference type="EMBL" id="ABM61900.1"/>
    </source>
</evidence>
<feature type="domain" description="PAC" evidence="9">
    <location>
        <begin position="64"/>
        <end position="116"/>
    </location>
</feature>
<dbReference type="SMART" id="SM00388">
    <property type="entry name" value="HisKA"/>
    <property type="match status" value="1"/>
</dbReference>
<dbReference type="InterPro" id="IPR000014">
    <property type="entry name" value="PAS"/>
</dbReference>
<dbReference type="InterPro" id="IPR004358">
    <property type="entry name" value="Sig_transdc_His_kin-like_C"/>
</dbReference>
<dbReference type="InterPro" id="IPR003594">
    <property type="entry name" value="HATPase_dom"/>
</dbReference>
<dbReference type="PROSITE" id="PS50109">
    <property type="entry name" value="HIS_KIN"/>
    <property type="match status" value="1"/>
</dbReference>
<dbReference type="Gene3D" id="3.30.565.10">
    <property type="entry name" value="Histidine kinase-like ATPase, C-terminal domain"/>
    <property type="match status" value="1"/>
</dbReference>
<dbReference type="SMART" id="SM00387">
    <property type="entry name" value="HATPase_c"/>
    <property type="match status" value="1"/>
</dbReference>
<evidence type="ECO:0000256" key="3">
    <source>
        <dbReference type="ARBA" id="ARBA00022553"/>
    </source>
</evidence>
<evidence type="ECO:0000313" key="11">
    <source>
        <dbReference type="Proteomes" id="UP000000647"/>
    </source>
</evidence>
<dbReference type="AlphaFoldDB" id="A1WW38"/>
<dbReference type="InterPro" id="IPR005467">
    <property type="entry name" value="His_kinase_dom"/>
</dbReference>
<dbReference type="Gene3D" id="3.30.450.20">
    <property type="entry name" value="PAS domain"/>
    <property type="match status" value="1"/>
</dbReference>
<dbReference type="STRING" id="349124.Hhal_1124"/>
<dbReference type="InterPro" id="IPR001610">
    <property type="entry name" value="PAC"/>
</dbReference>
<dbReference type="SMART" id="SM00086">
    <property type="entry name" value="PAC"/>
    <property type="match status" value="1"/>
</dbReference>
<dbReference type="KEGG" id="hha:Hhal_1124"/>
<reference evidence="10 11" key="2">
    <citation type="journal article" date="2013" name="Stand. Genomic Sci.">
        <title>Complete genome sequence of Halorhodospira halophila SL1.</title>
        <authorList>
            <person name="Challacombe J.F."/>
            <person name="Majid S."/>
            <person name="Deole R."/>
            <person name="Brettin T.S."/>
            <person name="Bruce D."/>
            <person name="Delano S.F."/>
            <person name="Detter J.C."/>
            <person name="Gleasner C.D."/>
            <person name="Han C.S."/>
            <person name="Misra M."/>
            <person name="Reitenga K.G."/>
            <person name="Mikhailova N."/>
            <person name="Woyke T."/>
            <person name="Pitluck S."/>
            <person name="Nolan M."/>
            <person name="Land M.L."/>
            <person name="Saunders E."/>
            <person name="Tapia R."/>
            <person name="Lapidus A."/>
            <person name="Ivanova N."/>
            <person name="Hoff W.D."/>
        </authorList>
    </citation>
    <scope>NUCLEOTIDE SEQUENCE [LARGE SCALE GENOMIC DNA]</scope>
    <source>
        <strain evidence="11">DSM 244 / SL1</strain>
    </source>
</reference>
<name>A1WW38_HALHL</name>
<dbReference type="Pfam" id="PF08447">
    <property type="entry name" value="PAS_3"/>
    <property type="match status" value="1"/>
</dbReference>
<dbReference type="SUPFAM" id="SSF55874">
    <property type="entry name" value="ATPase domain of HSP90 chaperone/DNA topoisomerase II/histidine kinase"/>
    <property type="match status" value="1"/>
</dbReference>
<dbReference type="PROSITE" id="PS50110">
    <property type="entry name" value="RESPONSE_REGULATORY"/>
    <property type="match status" value="1"/>
</dbReference>
<dbReference type="GO" id="GO:0000155">
    <property type="term" value="F:phosphorelay sensor kinase activity"/>
    <property type="evidence" value="ECO:0007669"/>
    <property type="project" value="InterPro"/>
</dbReference>
<dbReference type="SMART" id="SM00448">
    <property type="entry name" value="REC"/>
    <property type="match status" value="1"/>
</dbReference>
<dbReference type="NCBIfam" id="TIGR00229">
    <property type="entry name" value="sensory_box"/>
    <property type="match status" value="1"/>
</dbReference>
<protein>
    <recommendedName>
        <fullName evidence="2">histidine kinase</fullName>
        <ecNumber evidence="2">2.7.13.3</ecNumber>
    </recommendedName>
</protein>
<comment type="catalytic activity">
    <reaction evidence="1">
        <text>ATP + protein L-histidine = ADP + protein N-phospho-L-histidine.</text>
        <dbReference type="EC" id="2.7.13.3"/>
    </reaction>
</comment>
<feature type="modified residue" description="4-aspartylphosphate" evidence="6">
    <location>
        <position position="432"/>
    </location>
</feature>
<evidence type="ECO:0000256" key="4">
    <source>
        <dbReference type="ARBA" id="ARBA00022679"/>
    </source>
</evidence>
<reference evidence="11" key="1">
    <citation type="submission" date="2006-12" db="EMBL/GenBank/DDBJ databases">
        <title>Complete sequence of Halorhodospira halophila SL1.</title>
        <authorList>
            <consortium name="US DOE Joint Genome Institute"/>
            <person name="Copeland A."/>
            <person name="Lucas S."/>
            <person name="Lapidus A."/>
            <person name="Barry K."/>
            <person name="Detter J.C."/>
            <person name="Glavina del Rio T."/>
            <person name="Hammon N."/>
            <person name="Israni S."/>
            <person name="Dalin E."/>
            <person name="Tice H."/>
            <person name="Pitluck S."/>
            <person name="Saunders E."/>
            <person name="Brettin T."/>
            <person name="Bruce D."/>
            <person name="Han C."/>
            <person name="Tapia R."/>
            <person name="Schmutz J."/>
            <person name="Larimer F."/>
            <person name="Land M."/>
            <person name="Hauser L."/>
            <person name="Kyrpides N."/>
            <person name="Mikhailova N."/>
            <person name="Hoff W."/>
            <person name="Richardson P."/>
        </authorList>
    </citation>
    <scope>NUCLEOTIDE SEQUENCE [LARGE SCALE GENOMIC DNA]</scope>
    <source>
        <strain evidence="11">DSM 244 / SL1</strain>
    </source>
</reference>
<dbReference type="EMBL" id="CP000544">
    <property type="protein sequence ID" value="ABM61900.1"/>
    <property type="molecule type" value="Genomic_DNA"/>
</dbReference>
<dbReference type="InterPro" id="IPR036097">
    <property type="entry name" value="HisK_dim/P_sf"/>
</dbReference>
<evidence type="ECO:0000256" key="2">
    <source>
        <dbReference type="ARBA" id="ARBA00012438"/>
    </source>
</evidence>
<evidence type="ECO:0000256" key="1">
    <source>
        <dbReference type="ARBA" id="ARBA00000085"/>
    </source>
</evidence>
<keyword evidence="11" id="KW-1185">Reference proteome</keyword>
<dbReference type="InterPro" id="IPR001789">
    <property type="entry name" value="Sig_transdc_resp-reg_receiver"/>
</dbReference>
<dbReference type="CDD" id="cd00130">
    <property type="entry name" value="PAS"/>
    <property type="match status" value="1"/>
</dbReference>
<dbReference type="GO" id="GO:0005886">
    <property type="term" value="C:plasma membrane"/>
    <property type="evidence" value="ECO:0007669"/>
    <property type="project" value="TreeGrafter"/>
</dbReference>
<dbReference type="Pfam" id="PF02518">
    <property type="entry name" value="HATPase_c"/>
    <property type="match status" value="1"/>
</dbReference>
<dbReference type="EC" id="2.7.13.3" evidence="2"/>
<feature type="domain" description="Response regulatory" evidence="8">
    <location>
        <begin position="382"/>
        <end position="499"/>
    </location>
</feature>
<dbReference type="Proteomes" id="UP000000647">
    <property type="component" value="Chromosome"/>
</dbReference>
<sequence length="502" mass="55603">MGLGAWRIGLATECIELCPRARALFGLEDPTPRPASEGLACYVSEHRQQLQDAYRQCIDYGTAYDVEFQALTAGGGRRWLRATGTPVYDAAGQITAVAGALLDIDDYKAREAELAEARVAAERTDRAKSEFLSAMSHELRTPLNAIVGFAQLIYADEELDTRTRNEYLRHILSAGWHLRDLVGDILDLARIEAGRASLAPETVRIPDLLQDCLRLVRDQAAEYSVSLRLEEPEHPVGVCVWADRLRLKQVVLNLLTNAIKYNREGGSVVLSYGRDAAGQVWVDVVDSGLGIDPQCRAGLFETFDRLGRETGSIEGVGIGLPLALRLSRLMGGELQLVDSVPDQGSRFRLTLPGIDAEGWDRHHTPSLDPRLMEERADDPPLRLLAVEDNRVNMLLLSGLVAKRQGVELFEAFDGRTGLELAQRVQPDLILLDMHLPDTDGFALARQLRAISELEAVPLVAVSADASDEVRRRALDEGFNEYIVKPFELEQLDALIREVRLSR</sequence>
<dbReference type="GO" id="GO:0009927">
    <property type="term" value="F:histidine phosphotransfer kinase activity"/>
    <property type="evidence" value="ECO:0007669"/>
    <property type="project" value="TreeGrafter"/>
</dbReference>
<keyword evidence="3 6" id="KW-0597">Phosphoprotein</keyword>
<dbReference type="SUPFAM" id="SSF52172">
    <property type="entry name" value="CheY-like"/>
    <property type="match status" value="1"/>
</dbReference>
<feature type="domain" description="Histidine kinase" evidence="7">
    <location>
        <begin position="134"/>
        <end position="355"/>
    </location>
</feature>
<dbReference type="PANTHER" id="PTHR43047">
    <property type="entry name" value="TWO-COMPONENT HISTIDINE PROTEIN KINASE"/>
    <property type="match status" value="1"/>
</dbReference>
<keyword evidence="4" id="KW-0808">Transferase</keyword>
<accession>A1WW38</accession>
<dbReference type="CDD" id="cd00082">
    <property type="entry name" value="HisKA"/>
    <property type="match status" value="1"/>
</dbReference>
<evidence type="ECO:0000256" key="6">
    <source>
        <dbReference type="PROSITE-ProRule" id="PRU00169"/>
    </source>
</evidence>
<gene>
    <name evidence="10" type="ordered locus">Hhal_1124</name>
</gene>
<dbReference type="InterPro" id="IPR035965">
    <property type="entry name" value="PAS-like_dom_sf"/>
</dbReference>
<dbReference type="Gene3D" id="3.40.50.2300">
    <property type="match status" value="1"/>
</dbReference>
<evidence type="ECO:0000259" key="8">
    <source>
        <dbReference type="PROSITE" id="PS50110"/>
    </source>
</evidence>
<dbReference type="eggNOG" id="COG2205">
    <property type="taxonomic scope" value="Bacteria"/>
</dbReference>
<dbReference type="PRINTS" id="PR00344">
    <property type="entry name" value="BCTRLSENSOR"/>
</dbReference>
<dbReference type="SUPFAM" id="SSF47384">
    <property type="entry name" value="Homodimeric domain of signal transducing histidine kinase"/>
    <property type="match status" value="1"/>
</dbReference>
<dbReference type="eggNOG" id="COG3706">
    <property type="taxonomic scope" value="Bacteria"/>
</dbReference>
<evidence type="ECO:0000259" key="7">
    <source>
        <dbReference type="PROSITE" id="PS50109"/>
    </source>
</evidence>
<dbReference type="PROSITE" id="PS50113">
    <property type="entry name" value="PAC"/>
    <property type="match status" value="1"/>
</dbReference>
<dbReference type="Pfam" id="PF00072">
    <property type="entry name" value="Response_reg"/>
    <property type="match status" value="1"/>
</dbReference>
<dbReference type="InterPro" id="IPR013655">
    <property type="entry name" value="PAS_fold_3"/>
</dbReference>
<keyword evidence="5 10" id="KW-0418">Kinase</keyword>